<dbReference type="NCBIfam" id="TIGR04131">
    <property type="entry name" value="Bac_Flav_CTERM"/>
    <property type="match status" value="1"/>
</dbReference>
<dbReference type="InterPro" id="IPR051136">
    <property type="entry name" value="Intracellular_Lectin-GPT"/>
</dbReference>
<sequence length="1191" mass="127686">MRRLLHILLILVVLITSRNAMAQSYVFAQLTGTPLNTNGWNLQGNAYLGNTGSNTGNGELILTNPVNFQSGSVFYNVPINLAQCSKWIAEFQFRIAEGSAADGLAFCYLDVPPVGFVAGGGLGIPATANGLKVGIDTWLNCGTDAVPKIELRWGNGYDECNGQPTKNNNDGSLSFIRNGQYHTCKIEYDKGNITVSINGVQRVTGFQTFNFLGYFGFTASTGGSTDRHSIKDVRIYTEMPPSEAGTNAAICNNSSVQIGAANNPAYQYSWSPAVGLSSTNSANPTVTLSNTGTSTVVQKYYLRTEFANLPGCGSTDSVLVTVYPQPKASFTATNNGCIGNPVFFMNTATAHDRNIAQWLWDFGDNTTAAGSLPSKAYMVPGDYTIQQKIISTDGCVDSSTQTVRVSAVPIPNFRVAGASCVGDSIQLEDDSFIPIGNIERWIWDYGNRRDTVTSSINPKVLFNTSGPKAVTLFVETNTGCMSSFPLPIEVGEFPVVDFSLPEVCLTDAFAFFKNNSTIPGGNLSGIQWQWQFGDGNALPGQNTATTLDGQHKYSAVGNYQVQLLASSGVGCKDSLTQTLTVNGDNPVAVFDVMNKNNPQCSNLPVIIQNKSTVNFGSITKVVVYWNWPSATDTTIDETPSFDKLYTHQYASFNTPASQDVVIRFVAYSGDVCVNETTQTLTLFATPLISFETIPGICVDAIPRLIVQASEQTGALGTGVYAGLGIDDAGLFSPDITGAGIHMLRYTFTSDAGCRDSATQQITVWPRPTAAFSVLNPTCVNQSVLFSNASTPNANQLQQWQWNFGDGNSTITNTGSIVSHVYQQTGTIAAQLIVVTDSGCVSLPATSSFQIHAVPLVDFDLPVVCMPAGVAAFTNKSTIADGSAAQFAYSWNFGLPNAVSTLKDPVYNYPSVGTYAVKLKVTSKDGCSDSLTKSLTEVYPQPMANFAVTPTGVCLGESITFEDQSNPLTQTITSWIWQFGDGNSSNLASPVHTYTSAGSFVAKLYYITDKGCVSDTAERVPIIHPYPVVNAGPDLFVLEGGQATIAATATGSSNYVYRWSPVTDLNNPNTLQPVTKPTVDRTYVLTVTGAGGCSSSDDVFVKVLLAPVIPNVFSPNGDGINDVWNIRYLNSYIGASVKVFDRYGKMIFESIGYNTPWDGKKAGKELPVGVYYYIIDPKNGRKAMSGSVTILR</sequence>
<dbReference type="InterPro" id="IPR005052">
    <property type="entry name" value="Lectin_leg"/>
</dbReference>
<evidence type="ECO:0000256" key="2">
    <source>
        <dbReference type="ARBA" id="ARBA00022692"/>
    </source>
</evidence>
<name>A0A6I6H0M7_9BACT</name>
<dbReference type="GO" id="GO:0005975">
    <property type="term" value="P:carbohydrate metabolic process"/>
    <property type="evidence" value="ECO:0007669"/>
    <property type="project" value="UniProtKB-ARBA"/>
</dbReference>
<dbReference type="CDD" id="cd00146">
    <property type="entry name" value="PKD"/>
    <property type="match status" value="5"/>
</dbReference>
<evidence type="ECO:0000259" key="7">
    <source>
        <dbReference type="PROSITE" id="PS50093"/>
    </source>
</evidence>
<evidence type="ECO:0000256" key="5">
    <source>
        <dbReference type="ARBA" id="ARBA00023136"/>
    </source>
</evidence>
<keyword evidence="4" id="KW-1133">Transmembrane helix</keyword>
<feature type="domain" description="PKD" evidence="7">
    <location>
        <begin position="766"/>
        <end position="838"/>
    </location>
</feature>
<evidence type="ECO:0000256" key="6">
    <source>
        <dbReference type="SAM" id="SignalP"/>
    </source>
</evidence>
<proteinExistence type="predicted"/>
<organism evidence="8 9">
    <name type="scientific">Phnomibacter ginsenosidimutans</name>
    <dbReference type="NCBI Taxonomy" id="2676868"/>
    <lineage>
        <taxon>Bacteria</taxon>
        <taxon>Pseudomonadati</taxon>
        <taxon>Bacteroidota</taxon>
        <taxon>Chitinophagia</taxon>
        <taxon>Chitinophagales</taxon>
        <taxon>Chitinophagaceae</taxon>
        <taxon>Phnomibacter</taxon>
    </lineage>
</organism>
<accession>A0A6I6H0M7</accession>
<evidence type="ECO:0000256" key="3">
    <source>
        <dbReference type="ARBA" id="ARBA00022729"/>
    </source>
</evidence>
<keyword evidence="2" id="KW-0812">Transmembrane</keyword>
<dbReference type="KEGG" id="fls:GLV81_09095"/>
<dbReference type="AlphaFoldDB" id="A0A6I6H0M7"/>
<dbReference type="InterPro" id="IPR026341">
    <property type="entry name" value="T9SS_type_B"/>
</dbReference>
<dbReference type="Pfam" id="PF18911">
    <property type="entry name" value="PKD_4"/>
    <property type="match status" value="5"/>
</dbReference>
<feature type="chain" id="PRO_5026175031" evidence="6">
    <location>
        <begin position="23"/>
        <end position="1191"/>
    </location>
</feature>
<dbReference type="InterPro" id="IPR013783">
    <property type="entry name" value="Ig-like_fold"/>
</dbReference>
<evidence type="ECO:0000313" key="9">
    <source>
        <dbReference type="Proteomes" id="UP000426027"/>
    </source>
</evidence>
<comment type="subcellular location">
    <subcellularLocation>
        <location evidence="1">Membrane</location>
        <topology evidence="1">Single-pass type I membrane protein</topology>
    </subcellularLocation>
</comment>
<dbReference type="Pfam" id="PF03388">
    <property type="entry name" value="Lectin_leg-like"/>
    <property type="match status" value="1"/>
</dbReference>
<dbReference type="GO" id="GO:0004553">
    <property type="term" value="F:hydrolase activity, hydrolyzing O-glycosyl compounds"/>
    <property type="evidence" value="ECO:0007669"/>
    <property type="project" value="UniProtKB-ARBA"/>
</dbReference>
<dbReference type="SUPFAM" id="SSF49299">
    <property type="entry name" value="PKD domain"/>
    <property type="match status" value="5"/>
</dbReference>
<dbReference type="SUPFAM" id="SSF49899">
    <property type="entry name" value="Concanavalin A-like lectins/glucanases"/>
    <property type="match status" value="1"/>
</dbReference>
<dbReference type="InterPro" id="IPR022409">
    <property type="entry name" value="PKD/Chitinase_dom"/>
</dbReference>
<keyword evidence="9" id="KW-1185">Reference proteome</keyword>
<dbReference type="GO" id="GO:0016020">
    <property type="term" value="C:membrane"/>
    <property type="evidence" value="ECO:0007669"/>
    <property type="project" value="UniProtKB-SubCell"/>
</dbReference>
<gene>
    <name evidence="8" type="ORF">GLV81_09095</name>
</gene>
<dbReference type="InterPro" id="IPR000601">
    <property type="entry name" value="PKD_dom"/>
</dbReference>
<dbReference type="EMBL" id="CP046566">
    <property type="protein sequence ID" value="QGW28231.1"/>
    <property type="molecule type" value="Genomic_DNA"/>
</dbReference>
<dbReference type="Pfam" id="PF13585">
    <property type="entry name" value="CHU_C"/>
    <property type="match status" value="1"/>
</dbReference>
<dbReference type="InterPro" id="IPR056573">
    <property type="entry name" value="Lectin_L-type_dom"/>
</dbReference>
<dbReference type="PROSITE" id="PS50093">
    <property type="entry name" value="PKD"/>
    <property type="match status" value="5"/>
</dbReference>
<protein>
    <submittedName>
        <fullName evidence="8">PKD domain-containing protein</fullName>
    </submittedName>
</protein>
<dbReference type="SMART" id="SM00089">
    <property type="entry name" value="PKD"/>
    <property type="match status" value="6"/>
</dbReference>
<feature type="signal peptide" evidence="6">
    <location>
        <begin position="1"/>
        <end position="22"/>
    </location>
</feature>
<reference evidence="8 9" key="1">
    <citation type="submission" date="2019-11" db="EMBL/GenBank/DDBJ databases">
        <authorList>
            <person name="Im W.T."/>
        </authorList>
    </citation>
    <scope>NUCLEOTIDE SEQUENCE [LARGE SCALE GENOMIC DNA]</scope>
    <source>
        <strain evidence="8 9">SB-02</strain>
    </source>
</reference>
<keyword evidence="3 6" id="KW-0732">Signal</keyword>
<dbReference type="InterPro" id="IPR013320">
    <property type="entry name" value="ConA-like_dom_sf"/>
</dbReference>
<evidence type="ECO:0000256" key="4">
    <source>
        <dbReference type="ARBA" id="ARBA00022989"/>
    </source>
</evidence>
<evidence type="ECO:0000256" key="1">
    <source>
        <dbReference type="ARBA" id="ARBA00004479"/>
    </source>
</evidence>
<keyword evidence="5" id="KW-0472">Membrane</keyword>
<feature type="domain" description="PKD" evidence="7">
    <location>
        <begin position="528"/>
        <end position="581"/>
    </location>
</feature>
<dbReference type="Proteomes" id="UP000426027">
    <property type="component" value="Chromosome"/>
</dbReference>
<dbReference type="PANTHER" id="PTHR12223">
    <property type="entry name" value="VESICULAR MANNOSE-BINDING LECTIN"/>
    <property type="match status" value="1"/>
</dbReference>
<dbReference type="CDD" id="cd01951">
    <property type="entry name" value="lectin_L-type"/>
    <property type="match status" value="1"/>
</dbReference>
<dbReference type="InterPro" id="IPR035986">
    <property type="entry name" value="PKD_dom_sf"/>
</dbReference>
<feature type="domain" description="PKD" evidence="7">
    <location>
        <begin position="941"/>
        <end position="1003"/>
    </location>
</feature>
<evidence type="ECO:0000313" key="8">
    <source>
        <dbReference type="EMBL" id="QGW28231.1"/>
    </source>
</evidence>
<dbReference type="Gene3D" id="2.60.40.10">
    <property type="entry name" value="Immunoglobulins"/>
    <property type="match status" value="6"/>
</dbReference>
<dbReference type="Gene3D" id="2.60.120.200">
    <property type="match status" value="1"/>
</dbReference>
<feature type="domain" description="PKD" evidence="7">
    <location>
        <begin position="325"/>
        <end position="407"/>
    </location>
</feature>
<feature type="domain" description="PKD" evidence="7">
    <location>
        <begin position="879"/>
        <end position="935"/>
    </location>
</feature>